<proteinExistence type="predicted"/>
<comment type="caution">
    <text evidence="2">The sequence shown here is derived from an EMBL/GenBank/DDBJ whole genome shotgun (WGS) entry which is preliminary data.</text>
</comment>
<dbReference type="EMBL" id="DWVS01000057">
    <property type="protein sequence ID" value="HJC86876.1"/>
    <property type="molecule type" value="Genomic_DNA"/>
</dbReference>
<reference evidence="2" key="2">
    <citation type="submission" date="2021-04" db="EMBL/GenBank/DDBJ databases">
        <authorList>
            <person name="Gilroy R."/>
        </authorList>
    </citation>
    <scope>NUCLEOTIDE SEQUENCE</scope>
    <source>
        <strain evidence="2">ChiBcec1-1630</strain>
    </source>
</reference>
<organism evidence="2 3">
    <name type="scientific">Candidatus Eisenbergiella intestinigallinarum</name>
    <dbReference type="NCBI Taxonomy" id="2838549"/>
    <lineage>
        <taxon>Bacteria</taxon>
        <taxon>Bacillati</taxon>
        <taxon>Bacillota</taxon>
        <taxon>Clostridia</taxon>
        <taxon>Lachnospirales</taxon>
        <taxon>Lachnospiraceae</taxon>
        <taxon>Eisenbergiella</taxon>
    </lineage>
</organism>
<sequence>MKKKRVKLKGRLRIYMQTSLYLGLLLVLVDFGIYLLDARAGFLLSCFLLLYFGMIFYLMLYNRPIIINELVSFATQYGQIQKELLRELDVPYALLDEDGKIIWNNNAFSRVIHNEKALRKSVTSFFSSVTRDRLPSEEEGVVQFEISYDDSEYAAKFTRISLREAADDSDIIEDEEYKGCLFAMYLFDETALKIALKENDDQSLAVGLIYLDNYDEALESVEEVRRSLLIALIDRKVNKYVSSFDGICRKLEKDKYLAILRKRAVAQMSEKRFEILDDVKTVNIGNEMAVTISVGIGLDGLTYSQNFEFSRAAIDMALGRGGDQAVVKTPEQISYYGGKSQQVEKNTRVKARVKAHALHE</sequence>
<dbReference type="Gene3D" id="3.30.450.20">
    <property type="entry name" value="PAS domain"/>
    <property type="match status" value="1"/>
</dbReference>
<evidence type="ECO:0000313" key="2">
    <source>
        <dbReference type="EMBL" id="HJC86876.1"/>
    </source>
</evidence>
<evidence type="ECO:0000313" key="3">
    <source>
        <dbReference type="Proteomes" id="UP000823922"/>
    </source>
</evidence>
<dbReference type="Proteomes" id="UP000823922">
    <property type="component" value="Unassembled WGS sequence"/>
</dbReference>
<name>A0A9D2TQJ4_9FIRM</name>
<evidence type="ECO:0000256" key="1">
    <source>
        <dbReference type="SAM" id="Phobius"/>
    </source>
</evidence>
<feature type="transmembrane region" description="Helical" evidence="1">
    <location>
        <begin position="12"/>
        <end position="36"/>
    </location>
</feature>
<feature type="transmembrane region" description="Helical" evidence="1">
    <location>
        <begin position="42"/>
        <end position="60"/>
    </location>
</feature>
<gene>
    <name evidence="2" type="ORF">H9926_02540</name>
</gene>
<keyword evidence="1" id="KW-0472">Membrane</keyword>
<reference evidence="2" key="1">
    <citation type="journal article" date="2021" name="PeerJ">
        <title>Extensive microbial diversity within the chicken gut microbiome revealed by metagenomics and culture.</title>
        <authorList>
            <person name="Gilroy R."/>
            <person name="Ravi A."/>
            <person name="Getino M."/>
            <person name="Pursley I."/>
            <person name="Horton D.L."/>
            <person name="Alikhan N.F."/>
            <person name="Baker D."/>
            <person name="Gharbi K."/>
            <person name="Hall N."/>
            <person name="Watson M."/>
            <person name="Adriaenssens E.M."/>
            <person name="Foster-Nyarko E."/>
            <person name="Jarju S."/>
            <person name="Secka A."/>
            <person name="Antonio M."/>
            <person name="Oren A."/>
            <person name="Chaudhuri R.R."/>
            <person name="La Ragione R."/>
            <person name="Hildebrand F."/>
            <person name="Pallen M.J."/>
        </authorList>
    </citation>
    <scope>NUCLEOTIDE SEQUENCE</scope>
    <source>
        <strain evidence="2">ChiBcec1-1630</strain>
    </source>
</reference>
<keyword evidence="1" id="KW-0812">Transmembrane</keyword>
<accession>A0A9D2TQJ4</accession>
<dbReference type="Pfam" id="PF24898">
    <property type="entry name" value="GGDEF_GdpP"/>
    <property type="match status" value="1"/>
</dbReference>
<dbReference type="AlphaFoldDB" id="A0A9D2TQJ4"/>
<feature type="non-terminal residue" evidence="2">
    <location>
        <position position="360"/>
    </location>
</feature>
<protein>
    <submittedName>
        <fullName evidence="2">DHH family phosphoesterase</fullName>
    </submittedName>
</protein>
<keyword evidence="1" id="KW-1133">Transmembrane helix</keyword>